<sequence>MGESLLCGRAAVCPRGCDRAPVSVRCVRQARETGNAECLRLTRTDMSASSRSGRHAVTCGHSTFETFEHLLVPMTRSRVNGSERADIVALARLDVTVERACLLQQQKGVARCVTQSNNASRPRSDNPKVHENSEQTAVPSAGSSSLNT</sequence>
<keyword evidence="3" id="KW-1185">Reference proteome</keyword>
<accession>A0AAD8YY60</accession>
<organism evidence="2 3">
    <name type="scientific">Electrophorus voltai</name>
    <dbReference type="NCBI Taxonomy" id="2609070"/>
    <lineage>
        <taxon>Eukaryota</taxon>
        <taxon>Metazoa</taxon>
        <taxon>Chordata</taxon>
        <taxon>Craniata</taxon>
        <taxon>Vertebrata</taxon>
        <taxon>Euteleostomi</taxon>
        <taxon>Actinopterygii</taxon>
        <taxon>Neopterygii</taxon>
        <taxon>Teleostei</taxon>
        <taxon>Ostariophysi</taxon>
        <taxon>Gymnotiformes</taxon>
        <taxon>Gymnotoidei</taxon>
        <taxon>Gymnotidae</taxon>
        <taxon>Electrophorus</taxon>
    </lineage>
</organism>
<dbReference type="EMBL" id="JAROKS010000022">
    <property type="protein sequence ID" value="KAK1788744.1"/>
    <property type="molecule type" value="Genomic_DNA"/>
</dbReference>
<evidence type="ECO:0000313" key="2">
    <source>
        <dbReference type="EMBL" id="KAK1788744.1"/>
    </source>
</evidence>
<feature type="compositionally biased region" description="Polar residues" evidence="1">
    <location>
        <begin position="112"/>
        <end position="121"/>
    </location>
</feature>
<evidence type="ECO:0000256" key="1">
    <source>
        <dbReference type="SAM" id="MobiDB-lite"/>
    </source>
</evidence>
<feature type="compositionally biased region" description="Basic and acidic residues" evidence="1">
    <location>
        <begin position="122"/>
        <end position="133"/>
    </location>
</feature>
<proteinExistence type="predicted"/>
<comment type="caution">
    <text evidence="2">The sequence shown here is derived from an EMBL/GenBank/DDBJ whole genome shotgun (WGS) entry which is preliminary data.</text>
</comment>
<reference evidence="2" key="1">
    <citation type="submission" date="2023-03" db="EMBL/GenBank/DDBJ databases">
        <title>Electrophorus voltai genome.</title>
        <authorList>
            <person name="Bian C."/>
        </authorList>
    </citation>
    <scope>NUCLEOTIDE SEQUENCE</scope>
    <source>
        <strain evidence="2">CB-2022</strain>
        <tissue evidence="2">Muscle</tissue>
    </source>
</reference>
<evidence type="ECO:0000313" key="3">
    <source>
        <dbReference type="Proteomes" id="UP001239994"/>
    </source>
</evidence>
<name>A0AAD8YY60_9TELE</name>
<protein>
    <submittedName>
        <fullName evidence="2">Uncharacterized protein</fullName>
    </submittedName>
</protein>
<gene>
    <name evidence="2" type="ORF">P4O66_002556</name>
</gene>
<feature type="compositionally biased region" description="Polar residues" evidence="1">
    <location>
        <begin position="134"/>
        <end position="148"/>
    </location>
</feature>
<dbReference type="AlphaFoldDB" id="A0AAD8YY60"/>
<feature type="region of interest" description="Disordered" evidence="1">
    <location>
        <begin position="112"/>
        <end position="148"/>
    </location>
</feature>
<dbReference type="Proteomes" id="UP001239994">
    <property type="component" value="Unassembled WGS sequence"/>
</dbReference>